<protein>
    <submittedName>
        <fullName evidence="1">Uncharacterized protein</fullName>
    </submittedName>
</protein>
<evidence type="ECO:0000313" key="2">
    <source>
        <dbReference type="Proteomes" id="UP001189429"/>
    </source>
</evidence>
<name>A0ABN9PIJ8_9DINO</name>
<feature type="non-terminal residue" evidence="1">
    <location>
        <position position="364"/>
    </location>
</feature>
<dbReference type="Proteomes" id="UP001189429">
    <property type="component" value="Unassembled WGS sequence"/>
</dbReference>
<dbReference type="EMBL" id="CAUYUJ010000347">
    <property type="protein sequence ID" value="CAK0790054.1"/>
    <property type="molecule type" value="Genomic_DNA"/>
</dbReference>
<gene>
    <name evidence="1" type="ORF">PCOR1329_LOCUS1427</name>
</gene>
<accession>A0ABN9PIJ8</accession>
<reference evidence="1" key="1">
    <citation type="submission" date="2023-10" db="EMBL/GenBank/DDBJ databases">
        <authorList>
            <person name="Chen Y."/>
            <person name="Shah S."/>
            <person name="Dougan E. K."/>
            <person name="Thang M."/>
            <person name="Chan C."/>
        </authorList>
    </citation>
    <scope>NUCLEOTIDE SEQUENCE [LARGE SCALE GENOMIC DNA]</scope>
</reference>
<evidence type="ECO:0000313" key="1">
    <source>
        <dbReference type="EMBL" id="CAK0790054.1"/>
    </source>
</evidence>
<proteinExistence type="predicted"/>
<feature type="non-terminal residue" evidence="1">
    <location>
        <position position="1"/>
    </location>
</feature>
<comment type="caution">
    <text evidence="1">The sequence shown here is derived from an EMBL/GenBank/DDBJ whole genome shotgun (WGS) entry which is preliminary data.</text>
</comment>
<sequence>DLAYVVLTQGPFCPLAMMRLYLGAAAFRYGRAQWLQPICPPVASATPTIGEWLQTLPRYDADYLQQQAMAAGVQAGRPAHLTEMGWAEQLQLAFVMRGVDREAERAHAWAQRAAVRAAGLRAPKGAAYAWAACAHKGQVEKKVNTLEQNTTMSTVKLGKDKQVGLKKSTFIASVFHGSQTLFDQAKAEGEAWEENGFWYHDKKERSNSQIIAKDKIATQRDVIVHDETPMAIMADMHEEADTAARWKALGDKIESGSAPSRFQSEGKKATEAEADMKVGTSLVQKAGNEAVCDVARQGIEKLKSLVKPTQAAEIFLARPAENVMAKGVATAIEETATQYRECLDYYRELERMYESHVGKIEERQ</sequence>
<organism evidence="1 2">
    <name type="scientific">Prorocentrum cordatum</name>
    <dbReference type="NCBI Taxonomy" id="2364126"/>
    <lineage>
        <taxon>Eukaryota</taxon>
        <taxon>Sar</taxon>
        <taxon>Alveolata</taxon>
        <taxon>Dinophyceae</taxon>
        <taxon>Prorocentrales</taxon>
        <taxon>Prorocentraceae</taxon>
        <taxon>Prorocentrum</taxon>
    </lineage>
</organism>
<keyword evidence="2" id="KW-1185">Reference proteome</keyword>